<evidence type="ECO:0008006" key="3">
    <source>
        <dbReference type="Google" id="ProtNLM"/>
    </source>
</evidence>
<sequence>MVRYLIGFFGMLALCFTAQTLGLRAVGGKTAKSESNYFSSLARVQTASAEKPRVLMLGSSLTGRMSDRAAAVDGFVNIGCDGGSAAITLRAIDRGEIDPASTVVVEANTLAYDLDGRGSQMSSAICGDWFQLGREVPNLGATARPTAFVYSAMMKVKEGDPAPVEKPLPVASKPGAYHGPAPADLTEPEQALVDEMAGIIGRLEERGSRVVLVLLPPGEIEGSSELRVARGLAWASGAEWWDLNDGLPADRVHFTDGRHMEAESAAETMATLSGELLK</sequence>
<accession>A0ABP9UK05</accession>
<name>A0ABP9UK05_9BACT</name>
<gene>
    <name evidence="1" type="ORF">Hsar01_01158</name>
</gene>
<evidence type="ECO:0000313" key="2">
    <source>
        <dbReference type="Proteomes" id="UP001476282"/>
    </source>
</evidence>
<protein>
    <recommendedName>
        <fullName evidence="3">SGNH hydrolase-type esterase domain-containing protein</fullName>
    </recommendedName>
</protein>
<proteinExistence type="predicted"/>
<organism evidence="1 2">
    <name type="scientific">Haloferula sargassicola</name>
    <dbReference type="NCBI Taxonomy" id="490096"/>
    <lineage>
        <taxon>Bacteria</taxon>
        <taxon>Pseudomonadati</taxon>
        <taxon>Verrucomicrobiota</taxon>
        <taxon>Verrucomicrobiia</taxon>
        <taxon>Verrucomicrobiales</taxon>
        <taxon>Verrucomicrobiaceae</taxon>
        <taxon>Haloferula</taxon>
    </lineage>
</organism>
<keyword evidence="2" id="KW-1185">Reference proteome</keyword>
<dbReference type="RefSeq" id="WP_353566086.1">
    <property type="nucleotide sequence ID" value="NZ_BAABRI010000005.1"/>
</dbReference>
<evidence type="ECO:0000313" key="1">
    <source>
        <dbReference type="EMBL" id="GAA5481943.1"/>
    </source>
</evidence>
<dbReference type="EMBL" id="BAABRI010000005">
    <property type="protein sequence ID" value="GAA5481943.1"/>
    <property type="molecule type" value="Genomic_DNA"/>
</dbReference>
<dbReference type="Proteomes" id="UP001476282">
    <property type="component" value="Unassembled WGS sequence"/>
</dbReference>
<reference evidence="1 2" key="1">
    <citation type="submission" date="2024-02" db="EMBL/GenBank/DDBJ databases">
        <title>Haloferula sargassicola NBRC 104335.</title>
        <authorList>
            <person name="Ichikawa N."/>
            <person name="Katano-Makiyama Y."/>
            <person name="Hidaka K."/>
        </authorList>
    </citation>
    <scope>NUCLEOTIDE SEQUENCE [LARGE SCALE GENOMIC DNA]</scope>
    <source>
        <strain evidence="1 2">NBRC 104335</strain>
    </source>
</reference>
<comment type="caution">
    <text evidence="1">The sequence shown here is derived from an EMBL/GenBank/DDBJ whole genome shotgun (WGS) entry which is preliminary data.</text>
</comment>